<comment type="caution">
    <text evidence="3">The sequence shown here is derived from an EMBL/GenBank/DDBJ whole genome shotgun (WGS) entry which is preliminary data.</text>
</comment>
<accession>A0A545SKS8</accession>
<dbReference type="FunFam" id="3.90.190.10:FF:000157">
    <property type="entry name" value="Protein-tyrosine phosphatase"/>
    <property type="match status" value="1"/>
</dbReference>
<organism evidence="3 4">
    <name type="scientific">Exilibacterium tricleocarpae</name>
    <dbReference type="NCBI Taxonomy" id="2591008"/>
    <lineage>
        <taxon>Bacteria</taxon>
        <taxon>Pseudomonadati</taxon>
        <taxon>Pseudomonadota</taxon>
        <taxon>Gammaproteobacteria</taxon>
        <taxon>Cellvibrionales</taxon>
        <taxon>Cellvibrionaceae</taxon>
        <taxon>Exilibacterium</taxon>
    </lineage>
</organism>
<dbReference type="EMBL" id="VHSG01000070">
    <property type="protein sequence ID" value="TQV65589.1"/>
    <property type="molecule type" value="Genomic_DNA"/>
</dbReference>
<dbReference type="AlphaFoldDB" id="A0A545SKS8"/>
<dbReference type="InterPro" id="IPR029021">
    <property type="entry name" value="Prot-tyrosine_phosphatase-like"/>
</dbReference>
<dbReference type="InterPro" id="IPR000387">
    <property type="entry name" value="Tyr_Pase_dom"/>
</dbReference>
<reference evidence="3 4" key="1">
    <citation type="submission" date="2019-06" db="EMBL/GenBank/DDBJ databases">
        <title>Whole genome sequence for Cellvibrionaceae sp. R142.</title>
        <authorList>
            <person name="Wang G."/>
        </authorList>
    </citation>
    <scope>NUCLEOTIDE SEQUENCE [LARGE SCALE GENOMIC DNA]</scope>
    <source>
        <strain evidence="3 4">R142</strain>
    </source>
</reference>
<evidence type="ECO:0000259" key="2">
    <source>
        <dbReference type="PROSITE" id="PS50056"/>
    </source>
</evidence>
<sequence length="169" mass="18602">MTPDIYKIELIGSGSLSVMAKPVSGEWIDDEFAGIANSGIDRIVSLLEPNEEIEVGLSEEKLCAEKYGMEFVSFPIKDRGLPNSIQEYLAFTKRLYQETAGGLNTVVHCRAGIGRTGIIAAGVLLHCGFEPEEAIEHISKQRGVRIPDTEEQIEWVNQSHAQHITNCST</sequence>
<dbReference type="PROSITE" id="PS00383">
    <property type="entry name" value="TYR_PHOSPHATASE_1"/>
    <property type="match status" value="1"/>
</dbReference>
<proteinExistence type="predicted"/>
<dbReference type="SMART" id="SM00404">
    <property type="entry name" value="PTPc_motif"/>
    <property type="match status" value="1"/>
</dbReference>
<dbReference type="InterPro" id="IPR016130">
    <property type="entry name" value="Tyr_Pase_AS"/>
</dbReference>
<name>A0A545SKS8_9GAMM</name>
<dbReference type="Gene3D" id="3.90.190.10">
    <property type="entry name" value="Protein tyrosine phosphatase superfamily"/>
    <property type="match status" value="1"/>
</dbReference>
<dbReference type="SUPFAM" id="SSF52799">
    <property type="entry name" value="(Phosphotyrosine protein) phosphatases II"/>
    <property type="match status" value="1"/>
</dbReference>
<feature type="domain" description="Tyrosine specific protein phosphatases" evidence="2">
    <location>
        <begin position="86"/>
        <end position="153"/>
    </location>
</feature>
<keyword evidence="4" id="KW-1185">Reference proteome</keyword>
<evidence type="ECO:0000256" key="1">
    <source>
        <dbReference type="ARBA" id="ARBA00022801"/>
    </source>
</evidence>
<dbReference type="InterPro" id="IPR050561">
    <property type="entry name" value="PTP"/>
</dbReference>
<evidence type="ECO:0000313" key="3">
    <source>
        <dbReference type="EMBL" id="TQV65589.1"/>
    </source>
</evidence>
<dbReference type="PANTHER" id="PTHR23339">
    <property type="entry name" value="TYROSINE SPECIFIC PROTEIN PHOSPHATASE AND DUAL SPECIFICITY PROTEIN PHOSPHATASE"/>
    <property type="match status" value="1"/>
</dbReference>
<dbReference type="PROSITE" id="PS50056">
    <property type="entry name" value="TYR_PHOSPHATASE_2"/>
    <property type="match status" value="1"/>
</dbReference>
<evidence type="ECO:0000313" key="4">
    <source>
        <dbReference type="Proteomes" id="UP000319732"/>
    </source>
</evidence>
<dbReference type="Proteomes" id="UP000319732">
    <property type="component" value="Unassembled WGS sequence"/>
</dbReference>
<keyword evidence="1" id="KW-0378">Hydrolase</keyword>
<dbReference type="RefSeq" id="WP_142930348.1">
    <property type="nucleotide sequence ID" value="NZ_ML660145.1"/>
</dbReference>
<dbReference type="InterPro" id="IPR003595">
    <property type="entry name" value="Tyr_Pase_cat"/>
</dbReference>
<gene>
    <name evidence="3" type="ORF">FKG94_28500</name>
</gene>
<dbReference type="OrthoDB" id="9806482at2"/>
<dbReference type="Pfam" id="PF22784">
    <property type="entry name" value="PTP-SAK"/>
    <property type="match status" value="1"/>
</dbReference>
<dbReference type="GO" id="GO:0016791">
    <property type="term" value="F:phosphatase activity"/>
    <property type="evidence" value="ECO:0007669"/>
    <property type="project" value="UniProtKB-ARBA"/>
</dbReference>
<protein>
    <submittedName>
        <fullName evidence="3">Protein tyrosine phosphatase</fullName>
    </submittedName>
</protein>
<dbReference type="InterPro" id="IPR057023">
    <property type="entry name" value="PTP-SAK"/>
</dbReference>